<organism evidence="16 17">
    <name type="scientific">Limosa lapponica baueri</name>
    <dbReference type="NCBI Taxonomy" id="1758121"/>
    <lineage>
        <taxon>Eukaryota</taxon>
        <taxon>Metazoa</taxon>
        <taxon>Chordata</taxon>
        <taxon>Craniata</taxon>
        <taxon>Vertebrata</taxon>
        <taxon>Euteleostomi</taxon>
        <taxon>Archelosauria</taxon>
        <taxon>Archosauria</taxon>
        <taxon>Dinosauria</taxon>
        <taxon>Saurischia</taxon>
        <taxon>Theropoda</taxon>
        <taxon>Coelurosauria</taxon>
        <taxon>Aves</taxon>
        <taxon>Neognathae</taxon>
        <taxon>Neoaves</taxon>
        <taxon>Charadriiformes</taxon>
        <taxon>Scolopacidae</taxon>
        <taxon>Limosa</taxon>
    </lineage>
</organism>
<evidence type="ECO:0000256" key="4">
    <source>
        <dbReference type="ARBA" id="ARBA00022659"/>
    </source>
</evidence>
<evidence type="ECO:0000256" key="7">
    <source>
        <dbReference type="ARBA" id="ARBA00022875"/>
    </source>
</evidence>
<evidence type="ECO:0000256" key="8">
    <source>
        <dbReference type="ARBA" id="ARBA00023136"/>
    </source>
</evidence>
<dbReference type="GO" id="GO:0006958">
    <property type="term" value="P:complement activation, classical pathway"/>
    <property type="evidence" value="ECO:0007669"/>
    <property type="project" value="UniProtKB-KW"/>
</dbReference>
<keyword evidence="6" id="KW-0391">Immunity</keyword>
<feature type="signal peptide" evidence="14">
    <location>
        <begin position="1"/>
        <end position="26"/>
    </location>
</feature>
<dbReference type="InterPro" id="IPR050350">
    <property type="entry name" value="Compl-Cell_Adhes-Reg"/>
</dbReference>
<feature type="region of interest" description="Disordered" evidence="13">
    <location>
        <begin position="143"/>
        <end position="178"/>
    </location>
</feature>
<dbReference type="EMBL" id="KZ511580">
    <property type="protein sequence ID" value="PKU32251.1"/>
    <property type="molecule type" value="Genomic_DNA"/>
</dbReference>
<evidence type="ECO:0000256" key="9">
    <source>
        <dbReference type="ARBA" id="ARBA00023157"/>
    </source>
</evidence>
<reference evidence="17" key="1">
    <citation type="submission" date="2017-11" db="EMBL/GenBank/DDBJ databases">
        <authorList>
            <person name="Lima N.C."/>
            <person name="Parody-Merino A.M."/>
            <person name="Battley P.F."/>
            <person name="Fidler A.E."/>
            <person name="Prosdocimi F."/>
        </authorList>
    </citation>
    <scope>NUCLEOTIDE SEQUENCE [LARGE SCALE GENOMIC DNA]</scope>
</reference>
<comment type="caution">
    <text evidence="12">Lacks conserved residue(s) required for the propagation of feature annotation.</text>
</comment>
<dbReference type="PANTHER" id="PTHR19325:SF317">
    <property type="entry name" value="COMPLEMENT DECAY-ACCELERATING FACTOR"/>
    <property type="match status" value="1"/>
</dbReference>
<comment type="function">
    <text evidence="11">This protein recognizes C4b and C3b fragments that condense with cell-surface hydroxyl or amino groups when nascent C4b and C3b are locally generated during C4 and c3 activation. Interaction of daf with cell-associated C4b and C3b polypeptides interferes with their ability to catalyze the conversion of C2 and factor B to enzymatically active C2a and Bb and thereby prevents the formation of C4b2a and C3bBb, the amplification convertases of the complement cascade. Inhibits complement activation by destabilizing and preventing the formation of C3 and C5 convertases, which prevents complement damage.</text>
</comment>
<evidence type="ECO:0000256" key="2">
    <source>
        <dbReference type="ARBA" id="ARBA00010908"/>
    </source>
</evidence>
<keyword evidence="5" id="KW-0677">Repeat</keyword>
<gene>
    <name evidence="16" type="ORF">llap_17446</name>
</gene>
<dbReference type="AlphaFoldDB" id="A0A2I0TEM8"/>
<feature type="chain" id="PRO_5014123783" description="Sushi domain-containing protein" evidence="14">
    <location>
        <begin position="27"/>
        <end position="306"/>
    </location>
</feature>
<evidence type="ECO:0000256" key="11">
    <source>
        <dbReference type="ARBA" id="ARBA00045541"/>
    </source>
</evidence>
<comment type="similarity">
    <text evidence="2">Belongs to the receptors of complement activation (RCA) family.</text>
</comment>
<keyword evidence="8" id="KW-0472">Membrane</keyword>
<dbReference type="InterPro" id="IPR000436">
    <property type="entry name" value="Sushi_SCR_CCP_dom"/>
</dbReference>
<evidence type="ECO:0000256" key="14">
    <source>
        <dbReference type="SAM" id="SignalP"/>
    </source>
</evidence>
<protein>
    <recommendedName>
        <fullName evidence="15">Sushi domain-containing protein</fullName>
    </recommendedName>
</protein>
<reference evidence="17" key="2">
    <citation type="submission" date="2017-12" db="EMBL/GenBank/DDBJ databases">
        <title>Genome sequence of the Bar-tailed Godwit (Limosa lapponica baueri).</title>
        <authorList>
            <person name="Lima N.C.B."/>
            <person name="Parody-Merino A.M."/>
            <person name="Battley P.F."/>
            <person name="Fidler A.E."/>
            <person name="Prosdocimi F."/>
        </authorList>
    </citation>
    <scope>NUCLEOTIDE SEQUENCE [LARGE SCALE GENOMIC DNA]</scope>
</reference>
<dbReference type="SUPFAM" id="SSF57535">
    <property type="entry name" value="Complement control module/SCR domain"/>
    <property type="match status" value="3"/>
</dbReference>
<evidence type="ECO:0000256" key="3">
    <source>
        <dbReference type="ARBA" id="ARBA00022588"/>
    </source>
</evidence>
<evidence type="ECO:0000256" key="10">
    <source>
        <dbReference type="ARBA" id="ARBA00023180"/>
    </source>
</evidence>
<dbReference type="CDD" id="cd00033">
    <property type="entry name" value="CCP"/>
    <property type="match status" value="3"/>
</dbReference>
<dbReference type="PANTHER" id="PTHR19325">
    <property type="entry name" value="COMPLEMENT COMPONENT-RELATED SUSHI DOMAIN-CONTAINING"/>
    <property type="match status" value="1"/>
</dbReference>
<dbReference type="InterPro" id="IPR035976">
    <property type="entry name" value="Sushi/SCR/CCP_sf"/>
</dbReference>
<accession>A0A2I0TEM8</accession>
<keyword evidence="4 12" id="KW-0768">Sushi</keyword>
<dbReference type="Pfam" id="PF00084">
    <property type="entry name" value="Sushi"/>
    <property type="match status" value="3"/>
</dbReference>
<sequence length="306" mass="32956">MPVFLRGLGQLLAVVVLVLHPAGTLGAQCPVPDITHGQLKPAQNFTEGSTATLQCDAGYVPVGGSTTLRCQGNGRWYPRVPACTLAEVKTLLEIEKLFLEIKKLKLELENLNNPAWCLCPEGSLDKPSHAPGMLVGAGEGAREWGPHLRRSSPTPGDCGPPPRMTHSRPSSDEHASSFPVGSRVTYTCIKGTVKIPERSDTVECLPGARWSKLPEPCSRSCAAPTRLRFAALTKEDERINFFPVGTNVSYVCRPGYENTSESSLTSTCLENLAWSEVAELCRSEYLLGRAAVEFGAGQVAEVQPGL</sequence>
<dbReference type="OrthoDB" id="406096at2759"/>
<dbReference type="SMART" id="SM00032">
    <property type="entry name" value="CCP"/>
    <property type="match status" value="3"/>
</dbReference>
<evidence type="ECO:0000256" key="6">
    <source>
        <dbReference type="ARBA" id="ARBA00022859"/>
    </source>
</evidence>
<feature type="domain" description="Sushi" evidence="15">
    <location>
        <begin position="156"/>
        <end position="218"/>
    </location>
</feature>
<comment type="subcellular location">
    <subcellularLocation>
        <location evidence="1">Membrane</location>
    </subcellularLocation>
</comment>
<feature type="domain" description="Sushi" evidence="15">
    <location>
        <begin position="219"/>
        <end position="283"/>
    </location>
</feature>
<proteinExistence type="inferred from homology"/>
<dbReference type="PROSITE" id="PS50923">
    <property type="entry name" value="SUSHI"/>
    <property type="match status" value="3"/>
</dbReference>
<evidence type="ECO:0000256" key="5">
    <source>
        <dbReference type="ARBA" id="ARBA00022737"/>
    </source>
</evidence>
<evidence type="ECO:0000256" key="12">
    <source>
        <dbReference type="PROSITE-ProRule" id="PRU00302"/>
    </source>
</evidence>
<keyword evidence="7" id="KW-0180">Complement pathway</keyword>
<dbReference type="GO" id="GO:0045087">
    <property type="term" value="P:innate immune response"/>
    <property type="evidence" value="ECO:0007669"/>
    <property type="project" value="UniProtKB-KW"/>
</dbReference>
<keyword evidence="17" id="KW-1185">Reference proteome</keyword>
<keyword evidence="3" id="KW-0399">Innate immunity</keyword>
<keyword evidence="9" id="KW-1015">Disulfide bond</keyword>
<evidence type="ECO:0000313" key="16">
    <source>
        <dbReference type="EMBL" id="PKU32251.1"/>
    </source>
</evidence>
<evidence type="ECO:0000256" key="1">
    <source>
        <dbReference type="ARBA" id="ARBA00004370"/>
    </source>
</evidence>
<evidence type="ECO:0000259" key="15">
    <source>
        <dbReference type="PROSITE" id="PS50923"/>
    </source>
</evidence>
<evidence type="ECO:0000313" key="17">
    <source>
        <dbReference type="Proteomes" id="UP000233556"/>
    </source>
</evidence>
<dbReference type="Proteomes" id="UP000233556">
    <property type="component" value="Unassembled WGS sequence"/>
</dbReference>
<keyword evidence="14" id="KW-0732">Signal</keyword>
<feature type="domain" description="Sushi" evidence="15">
    <location>
        <begin position="27"/>
        <end position="85"/>
    </location>
</feature>
<keyword evidence="10" id="KW-0325">Glycoprotein</keyword>
<evidence type="ECO:0000256" key="13">
    <source>
        <dbReference type="SAM" id="MobiDB-lite"/>
    </source>
</evidence>
<dbReference type="Gene3D" id="1.20.5.3730">
    <property type="match status" value="1"/>
</dbReference>
<name>A0A2I0TEM8_LIMLA</name>
<dbReference type="Gene3D" id="2.10.70.10">
    <property type="entry name" value="Complement Module, domain 1"/>
    <property type="match status" value="3"/>
</dbReference>
<dbReference type="GO" id="GO:0016020">
    <property type="term" value="C:membrane"/>
    <property type="evidence" value="ECO:0007669"/>
    <property type="project" value="UniProtKB-SubCell"/>
</dbReference>